<protein>
    <submittedName>
        <fullName evidence="1">Uncharacterized protein</fullName>
    </submittedName>
</protein>
<proteinExistence type="predicted"/>
<evidence type="ECO:0000313" key="2">
    <source>
        <dbReference type="Proteomes" id="UP000681720"/>
    </source>
</evidence>
<sequence>MDIWYASVITPLSSIIGQDTFYRSSHLACDRLYPNFEEQEHLSFCGITCASILLKTLRHYLNWSQTVIYSSVAQNHMSNGINLDKLSDVLERCDFNL</sequence>
<dbReference type="EMBL" id="CAJOBJ010001186">
    <property type="protein sequence ID" value="CAF3866234.1"/>
    <property type="molecule type" value="Genomic_DNA"/>
</dbReference>
<dbReference type="Proteomes" id="UP000681720">
    <property type="component" value="Unassembled WGS sequence"/>
</dbReference>
<dbReference type="AlphaFoldDB" id="A0A8S2KUJ5"/>
<name>A0A8S2KUJ5_9BILA</name>
<accession>A0A8S2KUJ5</accession>
<gene>
    <name evidence="1" type="ORF">GIL414_LOCUS4770</name>
</gene>
<reference evidence="1" key="1">
    <citation type="submission" date="2021-02" db="EMBL/GenBank/DDBJ databases">
        <authorList>
            <person name="Nowell W R."/>
        </authorList>
    </citation>
    <scope>NUCLEOTIDE SEQUENCE</scope>
</reference>
<organism evidence="1 2">
    <name type="scientific">Rotaria magnacalcarata</name>
    <dbReference type="NCBI Taxonomy" id="392030"/>
    <lineage>
        <taxon>Eukaryota</taxon>
        <taxon>Metazoa</taxon>
        <taxon>Spiralia</taxon>
        <taxon>Gnathifera</taxon>
        <taxon>Rotifera</taxon>
        <taxon>Eurotatoria</taxon>
        <taxon>Bdelloidea</taxon>
        <taxon>Philodinida</taxon>
        <taxon>Philodinidae</taxon>
        <taxon>Rotaria</taxon>
    </lineage>
</organism>
<comment type="caution">
    <text evidence="1">The sequence shown here is derived from an EMBL/GenBank/DDBJ whole genome shotgun (WGS) entry which is preliminary data.</text>
</comment>
<evidence type="ECO:0000313" key="1">
    <source>
        <dbReference type="EMBL" id="CAF3866234.1"/>
    </source>
</evidence>